<comment type="caution">
    <text evidence="3">The sequence shown here is derived from an EMBL/GenBank/DDBJ whole genome shotgun (WGS) entry which is preliminary data.</text>
</comment>
<dbReference type="InterPro" id="IPR056440">
    <property type="entry name" value="Zn-ribbon_GIR1"/>
</dbReference>
<feature type="domain" description="GIR1-like zinc ribbon" evidence="2">
    <location>
        <begin position="60"/>
        <end position="84"/>
    </location>
</feature>
<evidence type="ECO:0000256" key="1">
    <source>
        <dbReference type="SAM" id="MobiDB-lite"/>
    </source>
</evidence>
<dbReference type="Pfam" id="PF24747">
    <property type="entry name" value="Zn-ribbon_GIR1"/>
    <property type="match status" value="1"/>
</dbReference>
<accession>A0A9Q0VPP1</accession>
<organism evidence="3 4">
    <name type="scientific">Salix viminalis</name>
    <name type="common">Common osier</name>
    <name type="synonym">Basket willow</name>
    <dbReference type="NCBI Taxonomy" id="40686"/>
    <lineage>
        <taxon>Eukaryota</taxon>
        <taxon>Viridiplantae</taxon>
        <taxon>Streptophyta</taxon>
        <taxon>Embryophyta</taxon>
        <taxon>Tracheophyta</taxon>
        <taxon>Spermatophyta</taxon>
        <taxon>Magnoliopsida</taxon>
        <taxon>eudicotyledons</taxon>
        <taxon>Gunneridae</taxon>
        <taxon>Pentapetalae</taxon>
        <taxon>rosids</taxon>
        <taxon>fabids</taxon>
        <taxon>Malpighiales</taxon>
        <taxon>Salicaceae</taxon>
        <taxon>Saliceae</taxon>
        <taxon>Salix</taxon>
    </lineage>
</organism>
<evidence type="ECO:0000259" key="2">
    <source>
        <dbReference type="Pfam" id="PF24747"/>
    </source>
</evidence>
<reference evidence="3" key="2">
    <citation type="journal article" date="2023" name="Int. J. Mol. Sci.">
        <title>De Novo Assembly and Annotation of 11 Diverse Shrub Willow (Salix) Genomes Reveals Novel Gene Organization in Sex-Linked Regions.</title>
        <authorList>
            <person name="Hyden B."/>
            <person name="Feng K."/>
            <person name="Yates T.B."/>
            <person name="Jawdy S."/>
            <person name="Cereghino C."/>
            <person name="Smart L.B."/>
            <person name="Muchero W."/>
        </authorList>
    </citation>
    <scope>NUCLEOTIDE SEQUENCE [LARGE SCALE GENOMIC DNA]</scope>
    <source>
        <tissue evidence="3">Shoot tip</tissue>
    </source>
</reference>
<feature type="compositionally biased region" description="Pro residues" evidence="1">
    <location>
        <begin position="7"/>
        <end position="38"/>
    </location>
</feature>
<name>A0A9Q0VPP1_SALVM</name>
<dbReference type="Proteomes" id="UP001151529">
    <property type="component" value="Chromosome 16"/>
</dbReference>
<reference evidence="3" key="1">
    <citation type="submission" date="2022-11" db="EMBL/GenBank/DDBJ databases">
        <authorList>
            <person name="Hyden B.L."/>
            <person name="Feng K."/>
            <person name="Yates T."/>
            <person name="Jawdy S."/>
            <person name="Smart L.B."/>
            <person name="Muchero W."/>
        </authorList>
    </citation>
    <scope>NUCLEOTIDE SEQUENCE</scope>
    <source>
        <tissue evidence="3">Shoot tip</tissue>
    </source>
</reference>
<feature type="region of interest" description="Disordered" evidence="1">
    <location>
        <begin position="1"/>
        <end position="42"/>
    </location>
</feature>
<evidence type="ECO:0000313" key="4">
    <source>
        <dbReference type="Proteomes" id="UP001151529"/>
    </source>
</evidence>
<evidence type="ECO:0000313" key="3">
    <source>
        <dbReference type="EMBL" id="KAJ6752332.1"/>
    </source>
</evidence>
<keyword evidence="4" id="KW-1185">Reference proteome</keyword>
<protein>
    <recommendedName>
        <fullName evidence="2">GIR1-like zinc ribbon domain-containing protein</fullName>
    </recommendedName>
</protein>
<dbReference type="EMBL" id="JAPFFL010000001">
    <property type="protein sequence ID" value="KAJ6752332.1"/>
    <property type="molecule type" value="Genomic_DNA"/>
</dbReference>
<dbReference type="OrthoDB" id="1929178at2759"/>
<gene>
    <name evidence="3" type="ORF">OIU85_002734</name>
</gene>
<proteinExistence type="predicted"/>
<dbReference type="AlphaFoldDB" id="A0A9Q0VPP1"/>
<sequence>MTKKRSPPPPPQPPPPPTPSPTPPPPQPPPPTPPPIPPTSDIKEEEISTRFSSTGVFAAACPGCLQYVITLKTNPKCPSCNFTVPSPLVTQKPRIDINASL</sequence>